<keyword evidence="3" id="KW-0597">Phosphoprotein</keyword>
<dbReference type="InterPro" id="IPR050482">
    <property type="entry name" value="Sensor_HK_TwoCompSys"/>
</dbReference>
<evidence type="ECO:0000313" key="11">
    <source>
        <dbReference type="EMBL" id="GAA0627220.1"/>
    </source>
</evidence>
<feature type="transmembrane region" description="Helical" evidence="9">
    <location>
        <begin position="21"/>
        <end position="42"/>
    </location>
</feature>
<feature type="transmembrane region" description="Helical" evidence="9">
    <location>
        <begin position="174"/>
        <end position="196"/>
    </location>
</feature>
<protein>
    <recommendedName>
        <fullName evidence="2">histidine kinase</fullName>
        <ecNumber evidence="2">2.7.13.3</ecNumber>
    </recommendedName>
</protein>
<dbReference type="Pfam" id="PF07730">
    <property type="entry name" value="HisKA_3"/>
    <property type="match status" value="1"/>
</dbReference>
<dbReference type="RefSeq" id="WP_344606799.1">
    <property type="nucleotide sequence ID" value="NZ_BAAAHE010000028.1"/>
</dbReference>
<dbReference type="Proteomes" id="UP001500957">
    <property type="component" value="Unassembled WGS sequence"/>
</dbReference>
<keyword evidence="6" id="KW-0418">Kinase</keyword>
<gene>
    <name evidence="11" type="ORF">GCM10009547_33450</name>
</gene>
<name>A0ABN1H2I5_9ACTN</name>
<dbReference type="InterPro" id="IPR025828">
    <property type="entry name" value="Put_sensor_dom"/>
</dbReference>
<dbReference type="InterPro" id="IPR036890">
    <property type="entry name" value="HATPase_C_sf"/>
</dbReference>
<feature type="domain" description="Histidine kinase/HSP90-like ATPase" evidence="10">
    <location>
        <begin position="335"/>
        <end position="425"/>
    </location>
</feature>
<reference evidence="11 12" key="1">
    <citation type="journal article" date="2019" name="Int. J. Syst. Evol. Microbiol.">
        <title>The Global Catalogue of Microorganisms (GCM) 10K type strain sequencing project: providing services to taxonomists for standard genome sequencing and annotation.</title>
        <authorList>
            <consortium name="The Broad Institute Genomics Platform"/>
            <consortium name="The Broad Institute Genome Sequencing Center for Infectious Disease"/>
            <person name="Wu L."/>
            <person name="Ma J."/>
        </authorList>
    </citation>
    <scope>NUCLEOTIDE SEQUENCE [LARGE SCALE GENOMIC DNA]</scope>
    <source>
        <strain evidence="11 12">JCM 10671</strain>
    </source>
</reference>
<keyword evidence="12" id="KW-1185">Reference proteome</keyword>
<keyword evidence="8" id="KW-0902">Two-component regulatory system</keyword>
<keyword evidence="9" id="KW-0472">Membrane</keyword>
<keyword evidence="4" id="KW-0808">Transferase</keyword>
<organism evidence="11 12">
    <name type="scientific">Sporichthya brevicatena</name>
    <dbReference type="NCBI Taxonomy" id="171442"/>
    <lineage>
        <taxon>Bacteria</taxon>
        <taxon>Bacillati</taxon>
        <taxon>Actinomycetota</taxon>
        <taxon>Actinomycetes</taxon>
        <taxon>Sporichthyales</taxon>
        <taxon>Sporichthyaceae</taxon>
        <taxon>Sporichthya</taxon>
    </lineage>
</organism>
<comment type="catalytic activity">
    <reaction evidence="1">
        <text>ATP + protein L-histidine = ADP + protein N-phospho-L-histidine.</text>
        <dbReference type="EC" id="2.7.13.3"/>
    </reaction>
</comment>
<evidence type="ECO:0000256" key="3">
    <source>
        <dbReference type="ARBA" id="ARBA00022553"/>
    </source>
</evidence>
<dbReference type="Pfam" id="PF02518">
    <property type="entry name" value="HATPase_c"/>
    <property type="match status" value="1"/>
</dbReference>
<evidence type="ECO:0000259" key="10">
    <source>
        <dbReference type="SMART" id="SM00387"/>
    </source>
</evidence>
<evidence type="ECO:0000256" key="4">
    <source>
        <dbReference type="ARBA" id="ARBA00022679"/>
    </source>
</evidence>
<accession>A0ABN1H2I5</accession>
<dbReference type="PANTHER" id="PTHR24421:SF10">
    <property type="entry name" value="NITRATE_NITRITE SENSOR PROTEIN NARQ"/>
    <property type="match status" value="1"/>
</dbReference>
<comment type="caution">
    <text evidence="11">The sequence shown here is derived from an EMBL/GenBank/DDBJ whole genome shotgun (WGS) entry which is preliminary data.</text>
</comment>
<evidence type="ECO:0000256" key="1">
    <source>
        <dbReference type="ARBA" id="ARBA00000085"/>
    </source>
</evidence>
<proteinExistence type="predicted"/>
<sequence>MSQPTTTEPTAADFARRGGFATLRLLALAVLVPPVALFLFVLTVVSLALIPALGIGLFVVPLVAMLNRSFIDFVRRLGPTWFGGAVDRPYKPAPILGGPVRKAGWVLGDPATWRDLLWLLWSATFGFALALLPVAVVGQGIYGWVLSAGVWRPIYESGGGEWYAFIKVTSWSRAFGAGLLGTSFVLLGLTLAPYALRLSGAITRSLLAPTKEQALRRVSELTETRSAAVDVSAAEIRRIERDLHDGAQARLVAMGMSLGAAEHLMDSDPERAKAMIAEARTASVAALNELRDLVRGILPPVLAERGLGDAVRALALASPVPTEVTVTLPTRLPDPVESAAYFAVSEALTNAIKHARASRIWIDLGHDGQTLRITVGDDGSGGADPTRGTGLAGVAKRLSTFDGRIDLASPAGGPTLITMEVPAAAR</sequence>
<feature type="transmembrane region" description="Helical" evidence="9">
    <location>
        <begin position="48"/>
        <end position="66"/>
    </location>
</feature>
<dbReference type="Gene3D" id="3.30.565.10">
    <property type="entry name" value="Histidine kinase-like ATPase, C-terminal domain"/>
    <property type="match status" value="1"/>
</dbReference>
<evidence type="ECO:0000313" key="12">
    <source>
        <dbReference type="Proteomes" id="UP001500957"/>
    </source>
</evidence>
<keyword evidence="7" id="KW-0067">ATP-binding</keyword>
<evidence type="ECO:0000256" key="8">
    <source>
        <dbReference type="ARBA" id="ARBA00023012"/>
    </source>
</evidence>
<evidence type="ECO:0000256" key="6">
    <source>
        <dbReference type="ARBA" id="ARBA00022777"/>
    </source>
</evidence>
<dbReference type="EMBL" id="BAAAHE010000028">
    <property type="protein sequence ID" value="GAA0627220.1"/>
    <property type="molecule type" value="Genomic_DNA"/>
</dbReference>
<evidence type="ECO:0000256" key="5">
    <source>
        <dbReference type="ARBA" id="ARBA00022741"/>
    </source>
</evidence>
<keyword evidence="9" id="KW-0812">Transmembrane</keyword>
<evidence type="ECO:0000256" key="9">
    <source>
        <dbReference type="SAM" id="Phobius"/>
    </source>
</evidence>
<keyword evidence="9" id="KW-1133">Transmembrane helix</keyword>
<evidence type="ECO:0000256" key="7">
    <source>
        <dbReference type="ARBA" id="ARBA00022840"/>
    </source>
</evidence>
<dbReference type="CDD" id="cd16917">
    <property type="entry name" value="HATPase_UhpB-NarQ-NarX-like"/>
    <property type="match status" value="1"/>
</dbReference>
<dbReference type="EC" id="2.7.13.3" evidence="2"/>
<dbReference type="InterPro" id="IPR011712">
    <property type="entry name" value="Sig_transdc_His_kin_sub3_dim/P"/>
</dbReference>
<keyword evidence="5" id="KW-0547">Nucleotide-binding</keyword>
<dbReference type="SUPFAM" id="SSF55874">
    <property type="entry name" value="ATPase domain of HSP90 chaperone/DNA topoisomerase II/histidine kinase"/>
    <property type="match status" value="1"/>
</dbReference>
<dbReference type="Pfam" id="PF13796">
    <property type="entry name" value="Sensor"/>
    <property type="match status" value="1"/>
</dbReference>
<dbReference type="InterPro" id="IPR003594">
    <property type="entry name" value="HATPase_dom"/>
</dbReference>
<dbReference type="SMART" id="SM00387">
    <property type="entry name" value="HATPase_c"/>
    <property type="match status" value="1"/>
</dbReference>
<evidence type="ECO:0000256" key="2">
    <source>
        <dbReference type="ARBA" id="ARBA00012438"/>
    </source>
</evidence>
<feature type="transmembrane region" description="Helical" evidence="9">
    <location>
        <begin position="116"/>
        <end position="142"/>
    </location>
</feature>
<dbReference type="Gene3D" id="1.20.5.1930">
    <property type="match status" value="1"/>
</dbReference>
<dbReference type="PANTHER" id="PTHR24421">
    <property type="entry name" value="NITRATE/NITRITE SENSOR PROTEIN NARX-RELATED"/>
    <property type="match status" value="1"/>
</dbReference>